<dbReference type="OrthoDB" id="504078at2"/>
<sequence length="379" mass="40027">MLDINTISGPRIEFDTDALQQNFAHLAKLCAAHGIAVSGVTKAIGGNPYIASLMLDNGICTLADARLDNIARLRAGGIDAPVMLLRAPAMGEVAEAARLADIFLLSEIETIRALATAKAKLGECLQVVLMVDLGDLREGVPPEDLLSLTRAVMATENVDIIGIGTNLACNLGVLPDPSNMAELVALANQIEATIGHPLRYISAGNSSALSLLLNPGLPSKINYLRLGESLFLGRETAHGQTLTHMRGDCFDLVAQVIELKLKAPRPYAVRGRNAFGQQVDVELTEPRQLGVLNVGAVDCEIGGLSPLTSGVSIVGYSSDHLIVDTTDVSDLTIGDEIRFRPDYRALATAMTSPYLAQAGFQASGASLTLEGTPPCLPLR</sequence>
<dbReference type="InterPro" id="IPR029066">
    <property type="entry name" value="PLP-binding_barrel"/>
</dbReference>
<feature type="domain" description="Alanine racemase N-terminal" evidence="4">
    <location>
        <begin position="15"/>
        <end position="233"/>
    </location>
</feature>
<keyword evidence="3" id="KW-0413">Isomerase</keyword>
<dbReference type="PANTHER" id="PTHR30511:SF3">
    <property type="entry name" value="LYSINE RACEMASE"/>
    <property type="match status" value="1"/>
</dbReference>
<dbReference type="EMBL" id="CP034348">
    <property type="protein sequence ID" value="QGX99581.1"/>
    <property type="molecule type" value="Genomic_DNA"/>
</dbReference>
<comment type="cofactor">
    <cofactor evidence="1">
        <name>pyridoxal 5'-phosphate</name>
        <dbReference type="ChEBI" id="CHEBI:597326"/>
    </cofactor>
</comment>
<reference evidence="6" key="1">
    <citation type="submission" date="2018-12" db="EMBL/GenBank/DDBJ databases">
        <title>Complete genome sequence of Roseovarius sp. MME-070.</title>
        <authorList>
            <person name="Nam Y.-D."/>
            <person name="Kang J."/>
            <person name="Chung W.-H."/>
            <person name="Park Y.S."/>
        </authorList>
    </citation>
    <scope>NUCLEOTIDE SEQUENCE [LARGE SCALE GENOMIC DNA]</scope>
    <source>
        <strain evidence="6">MME-070</strain>
    </source>
</reference>
<dbReference type="SUPFAM" id="SSF51419">
    <property type="entry name" value="PLP-binding barrel"/>
    <property type="match status" value="1"/>
</dbReference>
<evidence type="ECO:0000256" key="1">
    <source>
        <dbReference type="ARBA" id="ARBA00001933"/>
    </source>
</evidence>
<dbReference type="Proteomes" id="UP000428330">
    <property type="component" value="Chromosome"/>
</dbReference>
<evidence type="ECO:0000313" key="6">
    <source>
        <dbReference type="Proteomes" id="UP000428330"/>
    </source>
</evidence>
<dbReference type="RefSeq" id="WP_157708262.1">
    <property type="nucleotide sequence ID" value="NZ_CP034348.1"/>
</dbReference>
<evidence type="ECO:0000259" key="4">
    <source>
        <dbReference type="Pfam" id="PF01168"/>
    </source>
</evidence>
<dbReference type="InterPro" id="IPR000821">
    <property type="entry name" value="Ala_racemase"/>
</dbReference>
<organism evidence="5 6">
    <name type="scientific">Roseovarius faecimaris</name>
    <dbReference type="NCBI Taxonomy" id="2494550"/>
    <lineage>
        <taxon>Bacteria</taxon>
        <taxon>Pseudomonadati</taxon>
        <taxon>Pseudomonadota</taxon>
        <taxon>Alphaproteobacteria</taxon>
        <taxon>Rhodobacterales</taxon>
        <taxon>Roseobacteraceae</taxon>
        <taxon>Roseovarius</taxon>
    </lineage>
</organism>
<dbReference type="Gene3D" id="3.20.20.10">
    <property type="entry name" value="Alanine racemase"/>
    <property type="match status" value="1"/>
</dbReference>
<evidence type="ECO:0000313" key="5">
    <source>
        <dbReference type="EMBL" id="QGX99581.1"/>
    </source>
</evidence>
<dbReference type="GO" id="GO:0030170">
    <property type="term" value="F:pyridoxal phosphate binding"/>
    <property type="evidence" value="ECO:0007669"/>
    <property type="project" value="TreeGrafter"/>
</dbReference>
<evidence type="ECO:0000256" key="2">
    <source>
        <dbReference type="ARBA" id="ARBA00022898"/>
    </source>
</evidence>
<evidence type="ECO:0000256" key="3">
    <source>
        <dbReference type="ARBA" id="ARBA00023235"/>
    </source>
</evidence>
<protein>
    <submittedName>
        <fullName evidence="5">Alanine/ornithine racemase family PLP-dependent enzyme</fullName>
    </submittedName>
</protein>
<name>A0A6I6IVA2_9RHOB</name>
<dbReference type="GO" id="GO:0005829">
    <property type="term" value="C:cytosol"/>
    <property type="evidence" value="ECO:0007669"/>
    <property type="project" value="TreeGrafter"/>
</dbReference>
<dbReference type="GO" id="GO:0008784">
    <property type="term" value="F:alanine racemase activity"/>
    <property type="evidence" value="ECO:0007669"/>
    <property type="project" value="TreeGrafter"/>
</dbReference>
<dbReference type="Pfam" id="PF01168">
    <property type="entry name" value="Ala_racemase_N"/>
    <property type="match status" value="1"/>
</dbReference>
<dbReference type="PANTHER" id="PTHR30511">
    <property type="entry name" value="ALANINE RACEMASE"/>
    <property type="match status" value="1"/>
</dbReference>
<dbReference type="InterPro" id="IPR001608">
    <property type="entry name" value="Ala_racemase_N"/>
</dbReference>
<keyword evidence="6" id="KW-1185">Reference proteome</keyword>
<proteinExistence type="predicted"/>
<keyword evidence="2" id="KW-0663">Pyridoxal phosphate</keyword>
<gene>
    <name evidence="5" type="ORF">EI983_15435</name>
</gene>
<accession>A0A6I6IVA2</accession>
<dbReference type="KEGG" id="rom:EI983_15435"/>
<dbReference type="AlphaFoldDB" id="A0A6I6IVA2"/>